<evidence type="ECO:0000256" key="1">
    <source>
        <dbReference type="RuleBase" id="RU003901"/>
    </source>
</evidence>
<dbReference type="GO" id="GO:0003723">
    <property type="term" value="F:RNA binding"/>
    <property type="evidence" value="ECO:0007669"/>
    <property type="project" value="InterPro"/>
</dbReference>
<comment type="caution">
    <text evidence="4">The sequence shown here is derived from an EMBL/GenBank/DDBJ whole genome shotgun (WGS) entry which is preliminary data.</text>
</comment>
<dbReference type="Proteomes" id="UP001295423">
    <property type="component" value="Unassembled WGS sequence"/>
</dbReference>
<keyword evidence="5" id="KW-1185">Reference proteome</keyword>
<feature type="region of interest" description="Disordered" evidence="2">
    <location>
        <begin position="255"/>
        <end position="325"/>
    </location>
</feature>
<dbReference type="Pfam" id="PF17849">
    <property type="entry name" value="OB_Dis3"/>
    <property type="match status" value="1"/>
</dbReference>
<dbReference type="PROSITE" id="PS01175">
    <property type="entry name" value="RIBONUCLEASE_II"/>
    <property type="match status" value="1"/>
</dbReference>
<name>A0AAD2JL32_9STRA</name>
<dbReference type="PANTHER" id="PTHR23355">
    <property type="entry name" value="RIBONUCLEASE"/>
    <property type="match status" value="1"/>
</dbReference>
<dbReference type="GO" id="GO:0000932">
    <property type="term" value="C:P-body"/>
    <property type="evidence" value="ECO:0007669"/>
    <property type="project" value="TreeGrafter"/>
</dbReference>
<feature type="compositionally biased region" description="Basic and acidic residues" evidence="2">
    <location>
        <begin position="1"/>
        <end position="10"/>
    </location>
</feature>
<feature type="compositionally biased region" description="Acidic residues" evidence="2">
    <location>
        <begin position="294"/>
        <end position="325"/>
    </location>
</feature>
<evidence type="ECO:0000313" key="4">
    <source>
        <dbReference type="EMBL" id="CAJ1960111.1"/>
    </source>
</evidence>
<feature type="compositionally biased region" description="Basic residues" evidence="2">
    <location>
        <begin position="111"/>
        <end position="123"/>
    </location>
</feature>
<proteinExistence type="inferred from homology"/>
<dbReference type="InterPro" id="IPR012340">
    <property type="entry name" value="NA-bd_OB-fold"/>
</dbReference>
<feature type="compositionally biased region" description="Low complexity" evidence="2">
    <location>
        <begin position="143"/>
        <end position="176"/>
    </location>
</feature>
<dbReference type="SMART" id="SM00955">
    <property type="entry name" value="RNB"/>
    <property type="match status" value="1"/>
</dbReference>
<dbReference type="InterPro" id="IPR022966">
    <property type="entry name" value="RNase_II/R_CS"/>
</dbReference>
<feature type="compositionally biased region" description="Low complexity" evidence="2">
    <location>
        <begin position="74"/>
        <end position="110"/>
    </location>
</feature>
<dbReference type="GO" id="GO:0006402">
    <property type="term" value="P:mRNA catabolic process"/>
    <property type="evidence" value="ECO:0007669"/>
    <property type="project" value="TreeGrafter"/>
</dbReference>
<feature type="domain" description="RNB" evidence="3">
    <location>
        <begin position="516"/>
        <end position="876"/>
    </location>
</feature>
<dbReference type="InterPro" id="IPR041505">
    <property type="entry name" value="Dis3_CSD2"/>
</dbReference>
<accession>A0AAD2JL32</accession>
<dbReference type="InterPro" id="IPR001900">
    <property type="entry name" value="RNase_II/R"/>
</dbReference>
<dbReference type="AlphaFoldDB" id="A0AAD2JL32"/>
<reference evidence="4" key="1">
    <citation type="submission" date="2023-08" db="EMBL/GenBank/DDBJ databases">
        <authorList>
            <person name="Audoor S."/>
            <person name="Bilcke G."/>
        </authorList>
    </citation>
    <scope>NUCLEOTIDE SEQUENCE</scope>
</reference>
<feature type="compositionally biased region" description="Low complexity" evidence="2">
    <location>
        <begin position="53"/>
        <end position="66"/>
    </location>
</feature>
<dbReference type="GO" id="GO:0000175">
    <property type="term" value="F:3'-5'-RNA exonuclease activity"/>
    <property type="evidence" value="ECO:0007669"/>
    <property type="project" value="TreeGrafter"/>
</dbReference>
<feature type="compositionally biased region" description="Low complexity" evidence="2">
    <location>
        <begin position="33"/>
        <end position="45"/>
    </location>
</feature>
<dbReference type="InterPro" id="IPR050180">
    <property type="entry name" value="RNR_Ribonuclease"/>
</dbReference>
<evidence type="ECO:0000313" key="5">
    <source>
        <dbReference type="Proteomes" id="UP001295423"/>
    </source>
</evidence>
<dbReference type="PANTHER" id="PTHR23355:SF9">
    <property type="entry name" value="DIS3-LIKE EXONUCLEASE 2"/>
    <property type="match status" value="1"/>
</dbReference>
<sequence length="1034" mass="115255">MVAAENETKNDSGGPKQPPQPRGSNNKKKGKQTKTGGTKNTNNGQQRKKTNDNSKSPSPKNSGNSNKKNKEKQNSQGEPNDGNKAAADGGGANNSSSKSNNNKGSPAKGNNNRRRRNHPRKAAPKSTKDDSNTKEANTGTNQSKASSPSKKNANNNRGRGGNPRNNNSGSRGNKSNDTNIIYPTYWTLEDCLTKYNAKDPNIIRGTIRVLPMKDAMAFCTCDRGSQQMDVMLAGPLERNRSLDGDTVFVELLPPGEEVDETMEDQEEVEGMVEEEVVGDLDSDSDDGSGRDEGGEVEDEIMGDEDGSQSDGSEYGDEEEGEESWWQDDSVQVDLWDPLVPIQRSKGISKRASSNEEDQQRRGRVVYVVPPKAYASEINPSQETKASFRKIVGTLKRLQSGTTLLTCSNKSLPQFRLSNPDAKKFKAAPNTAIFQARYDYGAWMENHRWPPCSNVVQFGESCNIEDETAALLIENQVDHGEHPPEVLEECQTVVASGEYSNGADSGWKPTPEMHEGRRDYRKQRIFTIDPTTAKDLDDALHITDLGNGQVELGVHIADVSYFMEPDSLLDVEAQRRCTTVYLVDRVIPMLPRPLCEIACSLNENVERLAFSCVWRMNKDGSVVKGHKVWYGRTVIKSCARLDYATAQNIIDNKVAAHENAEIEEELWPKSRRPTGGHTIEEVAGDVRLMNEIAQARRQMRFRNGALGLNSVKLTFQLDGDGETPLLCKPYEIRDSNRLVEEYMLLANYLVAQRLITHAGGLACLRNHEVPLYDGLEKVAAVAQAAIGFKVDIDSSEGLQRSLSRLAQECQDELVLKCVTEMLKVPMKPAQYIAAGNLSPHEWAHFALNIPYYTHFTSPIRRYADVIVHRLLQATLDETVEDFEWTEKRIGNICERCNDKKEGSRKAQERSDTVFLALYLKKHPLKGQLGIVLSVGQKTFTVFLPSLGISALVFLEEHKDWIEFKDYTFGKEGVGSGDQLPDKRIKLTRITKHKGEQWKELEIKFFRRVRVTCVCSDKAPIAVKLQLEGPWTGSNK</sequence>
<dbReference type="Gene3D" id="2.40.50.690">
    <property type="match status" value="1"/>
</dbReference>
<evidence type="ECO:0000259" key="3">
    <source>
        <dbReference type="SMART" id="SM00955"/>
    </source>
</evidence>
<evidence type="ECO:0000256" key="2">
    <source>
        <dbReference type="SAM" id="MobiDB-lite"/>
    </source>
</evidence>
<protein>
    <recommendedName>
        <fullName evidence="3">RNB domain-containing protein</fullName>
    </recommendedName>
</protein>
<dbReference type="Pfam" id="PF00773">
    <property type="entry name" value="RNB"/>
    <property type="match status" value="1"/>
</dbReference>
<organism evidence="4 5">
    <name type="scientific">Cylindrotheca closterium</name>
    <dbReference type="NCBI Taxonomy" id="2856"/>
    <lineage>
        <taxon>Eukaryota</taxon>
        <taxon>Sar</taxon>
        <taxon>Stramenopiles</taxon>
        <taxon>Ochrophyta</taxon>
        <taxon>Bacillariophyta</taxon>
        <taxon>Bacillariophyceae</taxon>
        <taxon>Bacillariophycidae</taxon>
        <taxon>Bacillariales</taxon>
        <taxon>Bacillariaceae</taxon>
        <taxon>Cylindrotheca</taxon>
    </lineage>
</organism>
<feature type="compositionally biased region" description="Acidic residues" evidence="2">
    <location>
        <begin position="256"/>
        <end position="286"/>
    </location>
</feature>
<feature type="region of interest" description="Disordered" evidence="2">
    <location>
        <begin position="1"/>
        <end position="178"/>
    </location>
</feature>
<dbReference type="EMBL" id="CAKOGP040002047">
    <property type="protein sequence ID" value="CAJ1960111.1"/>
    <property type="molecule type" value="Genomic_DNA"/>
</dbReference>
<comment type="similarity">
    <text evidence="1">Belongs to the RNR ribonuclease family.</text>
</comment>
<dbReference type="SUPFAM" id="SSF50249">
    <property type="entry name" value="Nucleic acid-binding proteins"/>
    <property type="match status" value="2"/>
</dbReference>
<gene>
    <name evidence="4" type="ORF">CYCCA115_LOCUS18527</name>
</gene>